<dbReference type="InterPro" id="IPR013527">
    <property type="entry name" value="YicC-like_N"/>
</dbReference>
<feature type="domain" description="Endoribonuclease YicC-like N-terminal" evidence="6">
    <location>
        <begin position="1"/>
        <end position="155"/>
    </location>
</feature>
<evidence type="ECO:0000256" key="3">
    <source>
        <dbReference type="ARBA" id="ARBA00022759"/>
    </source>
</evidence>
<evidence type="ECO:0000313" key="9">
    <source>
        <dbReference type="Proteomes" id="UP000306113"/>
    </source>
</evidence>
<dbReference type="InterPro" id="IPR005229">
    <property type="entry name" value="YicC/YloC-like"/>
</dbReference>
<dbReference type="Pfam" id="PF08340">
    <property type="entry name" value="YicC-like_C"/>
    <property type="match status" value="1"/>
</dbReference>
<reference evidence="8 9" key="1">
    <citation type="submission" date="2019-04" db="EMBL/GenBank/DDBJ databases">
        <title>Draft genome sequence of Youngimonas vesicularis.</title>
        <authorList>
            <person name="Hameed A."/>
        </authorList>
    </citation>
    <scope>NUCLEOTIDE SEQUENCE [LARGE SCALE GENOMIC DNA]</scope>
    <source>
        <strain evidence="8 9">CC-AMW-E</strain>
    </source>
</reference>
<proteinExistence type="inferred from homology"/>
<evidence type="ECO:0000256" key="4">
    <source>
        <dbReference type="ARBA" id="ARBA00022801"/>
    </source>
</evidence>
<evidence type="ECO:0000313" key="8">
    <source>
        <dbReference type="EMBL" id="THD75077.1"/>
    </source>
</evidence>
<dbReference type="OrthoDB" id="9771229at2"/>
<protein>
    <submittedName>
        <fullName evidence="8">YicC family protein</fullName>
    </submittedName>
</protein>
<comment type="similarity">
    <text evidence="5">Belongs to the YicC/YloC family.</text>
</comment>
<organism evidence="8 9">
    <name type="scientific">Thalassobius vesicularis</name>
    <dbReference type="NCBI Taxonomy" id="1294297"/>
    <lineage>
        <taxon>Bacteria</taxon>
        <taxon>Pseudomonadati</taxon>
        <taxon>Pseudomonadota</taxon>
        <taxon>Alphaproteobacteria</taxon>
        <taxon>Rhodobacterales</taxon>
        <taxon>Roseobacteraceae</taxon>
        <taxon>Thalassovita</taxon>
    </lineage>
</organism>
<keyword evidence="9" id="KW-1185">Reference proteome</keyword>
<gene>
    <name evidence="8" type="ORF">E7681_07910</name>
</gene>
<dbReference type="EMBL" id="SSMD01000003">
    <property type="protein sequence ID" value="THD75077.1"/>
    <property type="molecule type" value="Genomic_DNA"/>
</dbReference>
<keyword evidence="3" id="KW-0255">Endonuclease</keyword>
<evidence type="ECO:0000256" key="1">
    <source>
        <dbReference type="ARBA" id="ARBA00001968"/>
    </source>
</evidence>
<accession>A0A4S3MAQ9</accession>
<keyword evidence="2" id="KW-0540">Nuclease</keyword>
<feature type="domain" description="Endoribonuclease YicC-like C-terminal" evidence="7">
    <location>
        <begin position="177"/>
        <end position="292"/>
    </location>
</feature>
<dbReference type="AlphaFoldDB" id="A0A4S3MAQ9"/>
<comment type="cofactor">
    <cofactor evidence="1">
        <name>a divalent metal cation</name>
        <dbReference type="ChEBI" id="CHEBI:60240"/>
    </cofactor>
</comment>
<keyword evidence="4" id="KW-0378">Hydrolase</keyword>
<dbReference type="PANTHER" id="PTHR30636">
    <property type="entry name" value="UPF0701 PROTEIN YICC"/>
    <property type="match status" value="1"/>
</dbReference>
<comment type="caution">
    <text evidence="8">The sequence shown here is derived from an EMBL/GenBank/DDBJ whole genome shotgun (WGS) entry which is preliminary data.</text>
</comment>
<dbReference type="PANTHER" id="PTHR30636:SF3">
    <property type="entry name" value="UPF0701 PROTEIN YICC"/>
    <property type="match status" value="1"/>
</dbReference>
<dbReference type="Proteomes" id="UP000306113">
    <property type="component" value="Unassembled WGS sequence"/>
</dbReference>
<dbReference type="Pfam" id="PF03755">
    <property type="entry name" value="YicC-like_N"/>
    <property type="match status" value="1"/>
</dbReference>
<dbReference type="InterPro" id="IPR013551">
    <property type="entry name" value="YicC-like_C"/>
</dbReference>
<sequence length="292" mass="31557">MTGFASGTGETAPFSWGWELRSVNAKGLDLRLRVPDWIDGLEVGLRTALTRALGRGSVSLSLKLAREETAGAMALNAGVLSSALEAMRQIEEVAMAAGVSLTPATAAEVLAIKGVVETRATEDDTAALRTALLADFETVLAQFLKMRADEGRALHVILTRQVDHISDLVAQAQAATAARREEMERALRTALDKVLANVAEMDEARLAQELALIVVKTDITEELDRLNAHVAAARALLGETGPVGRKLDFLMQEFNREANTLCSKSQNADLTRIGLELKTVIDQMREQVQNVE</sequence>
<dbReference type="NCBIfam" id="TIGR00255">
    <property type="entry name" value="YicC/YloC family endoribonuclease"/>
    <property type="match status" value="1"/>
</dbReference>
<evidence type="ECO:0000259" key="6">
    <source>
        <dbReference type="Pfam" id="PF03755"/>
    </source>
</evidence>
<dbReference type="GO" id="GO:0016787">
    <property type="term" value="F:hydrolase activity"/>
    <property type="evidence" value="ECO:0007669"/>
    <property type="project" value="UniProtKB-KW"/>
</dbReference>
<evidence type="ECO:0000256" key="2">
    <source>
        <dbReference type="ARBA" id="ARBA00022722"/>
    </source>
</evidence>
<evidence type="ECO:0000256" key="5">
    <source>
        <dbReference type="ARBA" id="ARBA00035648"/>
    </source>
</evidence>
<dbReference type="GO" id="GO:0004521">
    <property type="term" value="F:RNA endonuclease activity"/>
    <property type="evidence" value="ECO:0007669"/>
    <property type="project" value="InterPro"/>
</dbReference>
<name>A0A4S3MAQ9_9RHOB</name>
<evidence type="ECO:0000259" key="7">
    <source>
        <dbReference type="Pfam" id="PF08340"/>
    </source>
</evidence>